<dbReference type="InterPro" id="IPR001497">
    <property type="entry name" value="MethylDNA_cys_MeTrfase_AS"/>
</dbReference>
<dbReference type="NCBIfam" id="TIGR00589">
    <property type="entry name" value="ogt"/>
    <property type="match status" value="1"/>
</dbReference>
<dbReference type="Pfam" id="PF02870">
    <property type="entry name" value="Methyltransf_1N"/>
    <property type="match status" value="1"/>
</dbReference>
<dbReference type="SUPFAM" id="SSF53155">
    <property type="entry name" value="Methylated DNA-protein cysteine methyltransferase domain"/>
    <property type="match status" value="1"/>
</dbReference>
<dbReference type="Gene3D" id="3.30.160.70">
    <property type="entry name" value="Methylated DNA-protein cysteine methyltransferase domain"/>
    <property type="match status" value="1"/>
</dbReference>
<reference evidence="9 10" key="1">
    <citation type="submission" date="2019-02" db="EMBL/GenBank/DDBJ databases">
        <authorList>
            <consortium name="Pathogen Informatics"/>
        </authorList>
    </citation>
    <scope>NUCLEOTIDE SEQUENCE [LARGE SCALE GENOMIC DNA]</scope>
    <source>
        <strain evidence="9 10">3012STDY7089603</strain>
    </source>
</reference>
<dbReference type="InterPro" id="IPR036388">
    <property type="entry name" value="WH-like_DNA-bd_sf"/>
</dbReference>
<dbReference type="EC" id="2.1.1.63" evidence="9"/>
<dbReference type="RefSeq" id="WP_131749841.1">
    <property type="nucleotide sequence ID" value="NZ_CAACYI010000001.1"/>
</dbReference>
<comment type="caution">
    <text evidence="9">The sequence shown here is derived from an EMBL/GenBank/DDBJ whole genome shotgun (WGS) entry which is preliminary data.</text>
</comment>
<dbReference type="InterPro" id="IPR036631">
    <property type="entry name" value="MGMT_N_sf"/>
</dbReference>
<dbReference type="Pfam" id="PF01035">
    <property type="entry name" value="DNA_binding_1"/>
    <property type="match status" value="1"/>
</dbReference>
<comment type="catalytic activity">
    <reaction evidence="6">
        <text>a 6-O-methyl-2'-deoxyguanosine in DNA + L-cysteinyl-[protein] = S-methyl-L-cysteinyl-[protein] + a 2'-deoxyguanosine in DNA</text>
        <dbReference type="Rhea" id="RHEA:24000"/>
        <dbReference type="Rhea" id="RHEA-COMP:10131"/>
        <dbReference type="Rhea" id="RHEA-COMP:10132"/>
        <dbReference type="Rhea" id="RHEA-COMP:11367"/>
        <dbReference type="Rhea" id="RHEA-COMP:11368"/>
        <dbReference type="ChEBI" id="CHEBI:29950"/>
        <dbReference type="ChEBI" id="CHEBI:82612"/>
        <dbReference type="ChEBI" id="CHEBI:85445"/>
        <dbReference type="ChEBI" id="CHEBI:85448"/>
        <dbReference type="EC" id="2.1.1.63"/>
    </reaction>
</comment>
<dbReference type="CDD" id="cd06445">
    <property type="entry name" value="ATase"/>
    <property type="match status" value="1"/>
</dbReference>
<accession>A0A8H2M6F7</accession>
<keyword evidence="3 9" id="KW-0808">Transferase</keyword>
<dbReference type="InterPro" id="IPR036217">
    <property type="entry name" value="MethylDNA_cys_MeTrfase_DNAb"/>
</dbReference>
<sequence length="176" mass="19386">MYQSIYQSPLGPLILLDQEGGLCSVYFLDGQNPPVYPEKESPALQAGRLWLEAYFHGDSPALDDLPLAPQGTPFQKDVWDLLREIPYGQVTSYGVLARVLAKKYGREKMSARAVGAALAKNSLAIILPCHRVLDGQGFLRGYAWGLERKKTLLEGEGLKIVQDRVIQAPLASFGDL</sequence>
<feature type="domain" description="Methylated-DNA-[protein]-cysteine S-methyltransferase DNA binding" evidence="7">
    <location>
        <begin position="73"/>
        <end position="157"/>
    </location>
</feature>
<feature type="domain" description="Methylguanine DNA methyltransferase ribonuclease-like" evidence="8">
    <location>
        <begin position="1"/>
        <end position="68"/>
    </location>
</feature>
<dbReference type="PANTHER" id="PTHR10815:SF5">
    <property type="entry name" value="METHYLATED-DNA--PROTEIN-CYSTEINE METHYLTRANSFERASE"/>
    <property type="match status" value="1"/>
</dbReference>
<evidence type="ECO:0000313" key="10">
    <source>
        <dbReference type="Proteomes" id="UP000377798"/>
    </source>
</evidence>
<evidence type="ECO:0000256" key="2">
    <source>
        <dbReference type="ARBA" id="ARBA00022603"/>
    </source>
</evidence>
<evidence type="ECO:0000256" key="4">
    <source>
        <dbReference type="ARBA" id="ARBA00022763"/>
    </source>
</evidence>
<dbReference type="GO" id="GO:0006281">
    <property type="term" value="P:DNA repair"/>
    <property type="evidence" value="ECO:0007669"/>
    <property type="project" value="UniProtKB-KW"/>
</dbReference>
<dbReference type="Gene3D" id="1.10.10.10">
    <property type="entry name" value="Winged helix-like DNA-binding domain superfamily/Winged helix DNA-binding domain"/>
    <property type="match status" value="1"/>
</dbReference>
<keyword evidence="2 9" id="KW-0489">Methyltransferase</keyword>
<name>A0A8H2M6F7_9FIRM</name>
<dbReference type="InterPro" id="IPR008332">
    <property type="entry name" value="MethylG_MeTrfase_N"/>
</dbReference>
<dbReference type="PROSITE" id="PS00374">
    <property type="entry name" value="MGMT"/>
    <property type="match status" value="1"/>
</dbReference>
<organism evidence="9 10">
    <name type="scientific">Urinicoccus massiliensis</name>
    <dbReference type="NCBI Taxonomy" id="1723382"/>
    <lineage>
        <taxon>Bacteria</taxon>
        <taxon>Bacillati</taxon>
        <taxon>Bacillota</taxon>
        <taxon>Tissierellia</taxon>
        <taxon>Tissierellales</taxon>
        <taxon>Peptoniphilaceae</taxon>
        <taxon>Urinicoccus</taxon>
    </lineage>
</organism>
<evidence type="ECO:0000313" key="9">
    <source>
        <dbReference type="EMBL" id="VFB17259.1"/>
    </source>
</evidence>
<dbReference type="GO" id="GO:0003908">
    <property type="term" value="F:methylated-DNA-[protein]-cysteine S-methyltransferase activity"/>
    <property type="evidence" value="ECO:0007669"/>
    <property type="project" value="UniProtKB-EC"/>
</dbReference>
<evidence type="ECO:0000256" key="6">
    <source>
        <dbReference type="ARBA" id="ARBA00049348"/>
    </source>
</evidence>
<dbReference type="InterPro" id="IPR014048">
    <property type="entry name" value="MethylDNA_cys_MeTrfase_DNA-bd"/>
</dbReference>
<keyword evidence="5" id="KW-0234">DNA repair</keyword>
<evidence type="ECO:0000259" key="8">
    <source>
        <dbReference type="Pfam" id="PF02870"/>
    </source>
</evidence>
<evidence type="ECO:0000259" key="7">
    <source>
        <dbReference type="Pfam" id="PF01035"/>
    </source>
</evidence>
<comment type="catalytic activity">
    <reaction evidence="1">
        <text>a 4-O-methyl-thymidine in DNA + L-cysteinyl-[protein] = a thymidine in DNA + S-methyl-L-cysteinyl-[protein]</text>
        <dbReference type="Rhea" id="RHEA:53428"/>
        <dbReference type="Rhea" id="RHEA-COMP:10131"/>
        <dbReference type="Rhea" id="RHEA-COMP:10132"/>
        <dbReference type="Rhea" id="RHEA-COMP:13555"/>
        <dbReference type="Rhea" id="RHEA-COMP:13556"/>
        <dbReference type="ChEBI" id="CHEBI:29950"/>
        <dbReference type="ChEBI" id="CHEBI:82612"/>
        <dbReference type="ChEBI" id="CHEBI:137386"/>
        <dbReference type="ChEBI" id="CHEBI:137387"/>
        <dbReference type="EC" id="2.1.1.63"/>
    </reaction>
</comment>
<keyword evidence="10" id="KW-1185">Reference proteome</keyword>
<evidence type="ECO:0000256" key="5">
    <source>
        <dbReference type="ARBA" id="ARBA00023204"/>
    </source>
</evidence>
<proteinExistence type="predicted"/>
<dbReference type="EMBL" id="CAACYI010000001">
    <property type="protein sequence ID" value="VFB17259.1"/>
    <property type="molecule type" value="Genomic_DNA"/>
</dbReference>
<protein>
    <submittedName>
        <fullName evidence="9">Methylated-DNA--protein-cysteine methyltransferase</fullName>
        <ecNumber evidence="9">2.1.1.63</ecNumber>
    </submittedName>
</protein>
<gene>
    <name evidence="9" type="primary">ogt</name>
    <name evidence="9" type="ORF">NCTC13150_01846</name>
</gene>
<dbReference type="GO" id="GO:0032259">
    <property type="term" value="P:methylation"/>
    <property type="evidence" value="ECO:0007669"/>
    <property type="project" value="UniProtKB-KW"/>
</dbReference>
<dbReference type="SUPFAM" id="SSF46767">
    <property type="entry name" value="Methylated DNA-protein cysteine methyltransferase, C-terminal domain"/>
    <property type="match status" value="1"/>
</dbReference>
<keyword evidence="4" id="KW-0227">DNA damage</keyword>
<evidence type="ECO:0000256" key="1">
    <source>
        <dbReference type="ARBA" id="ARBA00001286"/>
    </source>
</evidence>
<evidence type="ECO:0000256" key="3">
    <source>
        <dbReference type="ARBA" id="ARBA00022679"/>
    </source>
</evidence>
<dbReference type="AlphaFoldDB" id="A0A8H2M6F7"/>
<dbReference type="PANTHER" id="PTHR10815">
    <property type="entry name" value="METHYLATED-DNA--PROTEIN-CYSTEINE METHYLTRANSFERASE"/>
    <property type="match status" value="1"/>
</dbReference>
<dbReference type="Proteomes" id="UP000377798">
    <property type="component" value="Unassembled WGS sequence"/>
</dbReference>